<name>A0ABS9QW50_9GAMM</name>
<organism evidence="1 2">
    <name type="scientific">Shewanella cutis</name>
    <dbReference type="NCBI Taxonomy" id="2766780"/>
    <lineage>
        <taxon>Bacteria</taxon>
        <taxon>Pseudomonadati</taxon>
        <taxon>Pseudomonadota</taxon>
        <taxon>Gammaproteobacteria</taxon>
        <taxon>Alteromonadales</taxon>
        <taxon>Shewanellaceae</taxon>
        <taxon>Shewanella</taxon>
    </lineage>
</organism>
<dbReference type="Proteomes" id="UP000829384">
    <property type="component" value="Unassembled WGS sequence"/>
</dbReference>
<sequence length="71" mass="7861">MARARQYHRGIGACAIEAPKSEGCKRGDILVGQATVKAFKHGWALLGSRFTSNKLRAIEHAKRIDRMLVRG</sequence>
<reference evidence="1 2" key="1">
    <citation type="submission" date="2020-08" db="EMBL/GenBank/DDBJ databases">
        <title>Whole genome sequence of Shewanella sp strain PS-2.</title>
        <authorList>
            <person name="Das S.K."/>
        </authorList>
    </citation>
    <scope>NUCLEOTIDE SEQUENCE [LARGE SCALE GENOMIC DNA]</scope>
    <source>
        <strain evidence="1 2">PS-2</strain>
    </source>
</reference>
<protein>
    <submittedName>
        <fullName evidence="1">Uncharacterized protein</fullName>
    </submittedName>
</protein>
<dbReference type="EMBL" id="JACSDI010000007">
    <property type="protein sequence ID" value="MCG9964585.1"/>
    <property type="molecule type" value="Genomic_DNA"/>
</dbReference>
<evidence type="ECO:0000313" key="2">
    <source>
        <dbReference type="Proteomes" id="UP000829384"/>
    </source>
</evidence>
<dbReference type="RefSeq" id="WP_240131203.1">
    <property type="nucleotide sequence ID" value="NZ_JACSDI010000007.1"/>
</dbReference>
<evidence type="ECO:0000313" key="1">
    <source>
        <dbReference type="EMBL" id="MCG9964585.1"/>
    </source>
</evidence>
<keyword evidence="2" id="KW-1185">Reference proteome</keyword>
<accession>A0ABS9QW50</accession>
<gene>
    <name evidence="1" type="ORF">H9J30_11755</name>
</gene>
<comment type="caution">
    <text evidence="1">The sequence shown here is derived from an EMBL/GenBank/DDBJ whole genome shotgun (WGS) entry which is preliminary data.</text>
</comment>
<proteinExistence type="predicted"/>